<keyword evidence="1" id="KW-0812">Transmembrane</keyword>
<evidence type="ECO:0000313" key="3">
    <source>
        <dbReference type="Proteomes" id="UP000236488"/>
    </source>
</evidence>
<feature type="transmembrane region" description="Helical" evidence="1">
    <location>
        <begin position="34"/>
        <end position="51"/>
    </location>
</feature>
<dbReference type="AlphaFoldDB" id="A0A2K2U6W1"/>
<proteinExistence type="predicted"/>
<sequence>MVVYGLTLLAGCMFLGMFCGDVLGVVTGVDSNVGGVGFAMLALILISSKLTKEGKLSEKAQSGITFWSAMYIPVVVAMTACQDVASAIVGGGALAIISGIVVVVIPLLLVPVLQKLGKPSDPLPPIEQG</sequence>
<name>A0A2K2U6W1_9ACTN</name>
<gene>
    <name evidence="2" type="primary">madL</name>
    <name evidence="2" type="ORF">C2L80_03265</name>
</gene>
<evidence type="ECO:0000256" key="1">
    <source>
        <dbReference type="SAM" id="Phobius"/>
    </source>
</evidence>
<protein>
    <submittedName>
        <fullName evidence="2">Malonate transporter subunit MadL</fullName>
    </submittedName>
</protein>
<reference evidence="2 3" key="1">
    <citation type="journal article" date="2018" name="Int. J. Syst. Evol. Microbiol.">
        <title>Rubneribacter badeniensis gen. nov., sp. nov. and Enteroscipio rubneri gen. nov., sp. nov., new members of the Eggerthellaceae isolated from human faeces.</title>
        <authorList>
            <person name="Danylec N."/>
            <person name="Gobl A."/>
            <person name="Stoll D.A."/>
            <person name="Hetzer B."/>
            <person name="Kulling S.E."/>
            <person name="Huch M."/>
        </authorList>
    </citation>
    <scope>NUCLEOTIDE SEQUENCE [LARGE SCALE GENOMIC DNA]</scope>
    <source>
        <strain evidence="2 3">ResAG-85</strain>
    </source>
</reference>
<dbReference type="Proteomes" id="UP000236488">
    <property type="component" value="Unassembled WGS sequence"/>
</dbReference>
<dbReference type="NCBIfam" id="TIGR00807">
    <property type="entry name" value="malonate_madL"/>
    <property type="match status" value="1"/>
</dbReference>
<keyword evidence="3" id="KW-1185">Reference proteome</keyword>
<evidence type="ECO:0000313" key="2">
    <source>
        <dbReference type="EMBL" id="PNV66073.1"/>
    </source>
</evidence>
<accession>A0A2K2U6W1</accession>
<keyword evidence="1" id="KW-1133">Transmembrane helix</keyword>
<dbReference type="RefSeq" id="WP_087195746.1">
    <property type="nucleotide sequence ID" value="NZ_PPEL01000009.1"/>
</dbReference>
<dbReference type="GO" id="GO:0016020">
    <property type="term" value="C:membrane"/>
    <property type="evidence" value="ECO:0007669"/>
    <property type="project" value="InterPro"/>
</dbReference>
<dbReference type="Pfam" id="PF03817">
    <property type="entry name" value="MadL"/>
    <property type="match status" value="1"/>
</dbReference>
<feature type="transmembrane region" description="Helical" evidence="1">
    <location>
        <begin position="86"/>
        <end position="110"/>
    </location>
</feature>
<dbReference type="EMBL" id="PPEL01000009">
    <property type="protein sequence ID" value="PNV66073.1"/>
    <property type="molecule type" value="Genomic_DNA"/>
</dbReference>
<organism evidence="2 3">
    <name type="scientific">Rubneribacter badeniensis</name>
    <dbReference type="NCBI Taxonomy" id="2070688"/>
    <lineage>
        <taxon>Bacteria</taxon>
        <taxon>Bacillati</taxon>
        <taxon>Actinomycetota</taxon>
        <taxon>Coriobacteriia</taxon>
        <taxon>Eggerthellales</taxon>
        <taxon>Eggerthellaceae</taxon>
        <taxon>Rubneribacter</taxon>
    </lineage>
</organism>
<feature type="transmembrane region" description="Helical" evidence="1">
    <location>
        <begin position="63"/>
        <end position="80"/>
    </location>
</feature>
<dbReference type="InterPro" id="IPR004690">
    <property type="entry name" value="Maln_transptMadL"/>
</dbReference>
<comment type="caution">
    <text evidence="2">The sequence shown here is derived from an EMBL/GenBank/DDBJ whole genome shotgun (WGS) entry which is preliminary data.</text>
</comment>
<keyword evidence="1" id="KW-0472">Membrane</keyword>